<evidence type="ECO:0000256" key="1">
    <source>
        <dbReference type="ARBA" id="ARBA00004304"/>
    </source>
</evidence>
<sequence>MPQLNTAVWPTMITPMLLALFLVIQLKMLNSNYHLHPSPKPMKMKNYNKPWEPKWTKIYSLHSLPLQS</sequence>
<evidence type="ECO:0000313" key="15">
    <source>
        <dbReference type="EMBL" id="AEO20372.1"/>
    </source>
</evidence>
<dbReference type="EMBL" id="KU308538">
    <property type="protein sequence ID" value="ANQ92454.1"/>
    <property type="molecule type" value="Genomic_DNA"/>
</dbReference>
<evidence type="ECO:0000256" key="9">
    <source>
        <dbReference type="ARBA" id="ARBA00023065"/>
    </source>
</evidence>
<dbReference type="Pfam" id="PF00895">
    <property type="entry name" value="ATP-synt_8"/>
    <property type="match status" value="1"/>
</dbReference>
<keyword evidence="3 13" id="KW-0813">Transport</keyword>
<evidence type="ECO:0000256" key="2">
    <source>
        <dbReference type="ARBA" id="ARBA00008892"/>
    </source>
</evidence>
<evidence type="ECO:0000256" key="6">
    <source>
        <dbReference type="ARBA" id="ARBA00022781"/>
    </source>
</evidence>
<dbReference type="InterPro" id="IPR001421">
    <property type="entry name" value="ATP8_metazoa"/>
</dbReference>
<organism evidence="15">
    <name type="scientific">Pan troglodytes schweinfurthii</name>
    <name type="common">Eastern chimpanzee</name>
    <dbReference type="NCBI Taxonomy" id="37010"/>
    <lineage>
        <taxon>Eukaryota</taxon>
        <taxon>Metazoa</taxon>
        <taxon>Chordata</taxon>
        <taxon>Craniata</taxon>
        <taxon>Vertebrata</taxon>
        <taxon>Euteleostomi</taxon>
        <taxon>Mammalia</taxon>
        <taxon>Eutheria</taxon>
        <taxon>Euarchontoglires</taxon>
        <taxon>Primates</taxon>
        <taxon>Haplorrhini</taxon>
        <taxon>Catarrhini</taxon>
        <taxon>Hominidae</taxon>
        <taxon>Pan</taxon>
    </lineage>
</organism>
<gene>
    <name evidence="15" type="primary">ATP8</name>
</gene>
<keyword evidence="8" id="KW-0007">Acetylation</keyword>
<dbReference type="PANTHER" id="PTHR13722:SF0">
    <property type="entry name" value="ATP SYNTHASE PROTEIN 8"/>
    <property type="match status" value="1"/>
</dbReference>
<keyword evidence="12" id="KW-0066">ATP synthesis</keyword>
<evidence type="ECO:0000256" key="4">
    <source>
        <dbReference type="ARBA" id="ARBA00022547"/>
    </source>
</evidence>
<name>A0A023GSC4_PANTC</name>
<keyword evidence="10 13" id="KW-0496">Mitochondrion</keyword>
<keyword evidence="9 13" id="KW-0406">Ion transport</keyword>
<feature type="transmembrane region" description="Helical" evidence="14">
    <location>
        <begin position="6"/>
        <end position="24"/>
    </location>
</feature>
<protein>
    <recommendedName>
        <fullName evidence="13">ATP synthase complex subunit 8</fullName>
    </recommendedName>
</protein>
<dbReference type="GO" id="GO:0015078">
    <property type="term" value="F:proton transmembrane transporter activity"/>
    <property type="evidence" value="ECO:0007669"/>
    <property type="project" value="InterPro"/>
</dbReference>
<keyword evidence="7 14" id="KW-1133">Transmembrane helix</keyword>
<keyword evidence="6 13" id="KW-0375">Hydrogen ion transport</keyword>
<geneLocation type="mitochondrion" evidence="15"/>
<evidence type="ECO:0000256" key="14">
    <source>
        <dbReference type="SAM" id="Phobius"/>
    </source>
</evidence>
<dbReference type="InterPro" id="IPR039017">
    <property type="entry name" value="ATP8_mammal"/>
</dbReference>
<dbReference type="EMBL" id="JN191184">
    <property type="protein sequence ID" value="AEO20372.1"/>
    <property type="molecule type" value="Genomic_DNA"/>
</dbReference>
<dbReference type="GO" id="GO:0031966">
    <property type="term" value="C:mitochondrial membrane"/>
    <property type="evidence" value="ECO:0007669"/>
    <property type="project" value="UniProtKB-SubCell"/>
</dbReference>
<comment type="subcellular location">
    <subcellularLocation>
        <location evidence="1 13">Mitochondrion membrane</location>
        <topology evidence="1 13">Single-pass membrane protein</topology>
    </subcellularLocation>
</comment>
<evidence type="ECO:0000256" key="11">
    <source>
        <dbReference type="ARBA" id="ARBA00023136"/>
    </source>
</evidence>
<evidence type="ECO:0000256" key="3">
    <source>
        <dbReference type="ARBA" id="ARBA00022448"/>
    </source>
</evidence>
<evidence type="ECO:0000256" key="7">
    <source>
        <dbReference type="ARBA" id="ARBA00022989"/>
    </source>
</evidence>
<evidence type="ECO:0000256" key="8">
    <source>
        <dbReference type="ARBA" id="ARBA00022990"/>
    </source>
</evidence>
<accession>A0A023GSC4</accession>
<dbReference type="PANTHER" id="PTHR13722">
    <property type="entry name" value="ATP SYNTHASE PROTEIN 8"/>
    <property type="match status" value="1"/>
</dbReference>
<evidence type="ECO:0000256" key="12">
    <source>
        <dbReference type="ARBA" id="ARBA00023310"/>
    </source>
</evidence>
<dbReference type="GO" id="GO:0045259">
    <property type="term" value="C:proton-transporting ATP synthase complex"/>
    <property type="evidence" value="ECO:0007669"/>
    <property type="project" value="UniProtKB-KW"/>
</dbReference>
<evidence type="ECO:0000256" key="10">
    <source>
        <dbReference type="ARBA" id="ARBA00023128"/>
    </source>
</evidence>
<keyword evidence="5 13" id="KW-0812">Transmembrane</keyword>
<proteinExistence type="inferred from homology"/>
<reference evidence="15" key="1">
    <citation type="journal article" date="2014" name="Primates">
        <title>Contrasting demographic histories of the neighboring bonobo and chimpanzee.</title>
        <authorList>
            <person name="Hvilsom C."/>
            <person name="Carlsen F."/>
            <person name="Heller R."/>
            <person name="Jaffre N."/>
            <person name="Siegismund H.R."/>
        </authorList>
    </citation>
    <scope>NUCLEOTIDE SEQUENCE</scope>
    <source>
        <strain evidence="15">11785Exota</strain>
    </source>
</reference>
<dbReference type="AlphaFoldDB" id="A0A023GSC4"/>
<reference evidence="16" key="2">
    <citation type="journal article" date="2016" name="Genome Biol. Evol.">
        <title>Demographic History of the Genus Pan Inferred from Whole Mitochondrial Genome Reconstructions.</title>
        <authorList>
            <person name="de Manuel M."/>
            <person name="Lobon I."/>
            <person name="Tucci S."/>
            <person name="Ghirotto S."/>
            <person name="Benazzo A."/>
            <person name="Prado-Martinez J."/>
            <person name="Lorente-Galdos B."/>
            <person name="Nam K."/>
            <person name="Dabad M."/>
            <person name="Hernandez J."/>
            <person name="Comas D."/>
            <person name="Schierup M.H."/>
            <person name="Andres A.M."/>
            <person name="Barbujani G."/>
            <person name="Hvilsom C."/>
            <person name="Marques T."/>
        </authorList>
    </citation>
    <scope>NUCLEOTIDE SEQUENCE</scope>
    <source>
        <strain evidence="16">N019_Maya_PhaseII</strain>
    </source>
</reference>
<evidence type="ECO:0000256" key="5">
    <source>
        <dbReference type="ARBA" id="ARBA00022692"/>
    </source>
</evidence>
<comment type="similarity">
    <text evidence="2 13">Belongs to the ATPase protein 8 family.</text>
</comment>
<evidence type="ECO:0000313" key="16">
    <source>
        <dbReference type="EMBL" id="ANQ92454.1"/>
    </source>
</evidence>
<dbReference type="GO" id="GO:0015986">
    <property type="term" value="P:proton motive force-driven ATP synthesis"/>
    <property type="evidence" value="ECO:0007669"/>
    <property type="project" value="InterPro"/>
</dbReference>
<evidence type="ECO:0000256" key="13">
    <source>
        <dbReference type="RuleBase" id="RU003661"/>
    </source>
</evidence>
<keyword evidence="11 14" id="KW-0472">Membrane</keyword>
<keyword evidence="4 13" id="KW-0138">CF(0)</keyword>